<gene>
    <name evidence="2" type="ORF">ACFQGB_06815</name>
</gene>
<name>A0ABD5VF47_9EURY</name>
<comment type="caution">
    <text evidence="2">The sequence shown here is derived from an EMBL/GenBank/DDBJ whole genome shotgun (WGS) entry which is preliminary data.</text>
</comment>
<reference evidence="2 3" key="1">
    <citation type="journal article" date="2019" name="Int. J. Syst. Evol. Microbiol.">
        <title>The Global Catalogue of Microorganisms (GCM) 10K type strain sequencing project: providing services to taxonomists for standard genome sequencing and annotation.</title>
        <authorList>
            <consortium name="The Broad Institute Genomics Platform"/>
            <consortium name="The Broad Institute Genome Sequencing Center for Infectious Disease"/>
            <person name="Wu L."/>
            <person name="Ma J."/>
        </authorList>
    </citation>
    <scope>NUCLEOTIDE SEQUENCE [LARGE SCALE GENOMIC DNA]</scope>
    <source>
        <strain evidence="2 3">GX26</strain>
    </source>
</reference>
<feature type="region of interest" description="Disordered" evidence="1">
    <location>
        <begin position="72"/>
        <end position="95"/>
    </location>
</feature>
<keyword evidence="3" id="KW-1185">Reference proteome</keyword>
<dbReference type="CDD" id="cd11532">
    <property type="entry name" value="NTP-PPase_COG4997"/>
    <property type="match status" value="1"/>
</dbReference>
<dbReference type="EMBL" id="JBHSXN010000001">
    <property type="protein sequence ID" value="MFC6952571.1"/>
    <property type="molecule type" value="Genomic_DNA"/>
</dbReference>
<sequence>MTDDDTQNSDTAGRSAASDTADEYVGAYDKLVRDDVPAVVRADGNRPVTRRVDGGEYERYLAAKLVEEAREYADAVETEGSGANDGSDSDESDDVLDELADVHAVLDAIVDESAFSQDDVDAREREKATDRGRFVDGVVLERIDAGE</sequence>
<evidence type="ECO:0000313" key="2">
    <source>
        <dbReference type="EMBL" id="MFC6952571.1"/>
    </source>
</evidence>
<dbReference type="InterPro" id="IPR038735">
    <property type="entry name" value="MSMEG_1276-like_NTP-PPase_dom"/>
</dbReference>
<protein>
    <submittedName>
        <fullName evidence="2">Nucleoside triphosphate pyrophosphohydrolase</fullName>
    </submittedName>
</protein>
<dbReference type="Gene3D" id="1.10.287.1080">
    <property type="entry name" value="MazG-like"/>
    <property type="match status" value="1"/>
</dbReference>
<proteinExistence type="predicted"/>
<evidence type="ECO:0000256" key="1">
    <source>
        <dbReference type="SAM" id="MobiDB-lite"/>
    </source>
</evidence>
<accession>A0ABD5VF47</accession>
<dbReference type="RefSeq" id="WP_336349539.1">
    <property type="nucleotide sequence ID" value="NZ_JAZAQL010000001.1"/>
</dbReference>
<organism evidence="2 3">
    <name type="scientific">Halorubellus litoreus</name>
    <dbReference type="NCBI Taxonomy" id="755308"/>
    <lineage>
        <taxon>Archaea</taxon>
        <taxon>Methanobacteriati</taxon>
        <taxon>Methanobacteriota</taxon>
        <taxon>Stenosarchaea group</taxon>
        <taxon>Halobacteria</taxon>
        <taxon>Halobacteriales</taxon>
        <taxon>Halorubellaceae</taxon>
        <taxon>Halorubellus</taxon>
    </lineage>
</organism>
<evidence type="ECO:0000313" key="3">
    <source>
        <dbReference type="Proteomes" id="UP001596395"/>
    </source>
</evidence>
<dbReference type="Proteomes" id="UP001596395">
    <property type="component" value="Unassembled WGS sequence"/>
</dbReference>
<dbReference type="SUPFAM" id="SSF101386">
    <property type="entry name" value="all-alpha NTP pyrophosphatases"/>
    <property type="match status" value="1"/>
</dbReference>
<dbReference type="AlphaFoldDB" id="A0ABD5VF47"/>
<feature type="region of interest" description="Disordered" evidence="1">
    <location>
        <begin position="1"/>
        <end position="23"/>
    </location>
</feature>